<dbReference type="EMBL" id="BMAO01028539">
    <property type="protein sequence ID" value="GFR25493.1"/>
    <property type="molecule type" value="Genomic_DNA"/>
</dbReference>
<dbReference type="Pfam" id="PF18701">
    <property type="entry name" value="DUF5641"/>
    <property type="match status" value="1"/>
</dbReference>
<dbReference type="InterPro" id="IPR036397">
    <property type="entry name" value="RNaseH_sf"/>
</dbReference>
<sequence length="203" mass="24002">MEVYTDRASWWGGFYERMVKTVKEPLRKILGRSLLSFEELTTLLAEIENIVNLRPLTYVSDAKDDPKPLTPAHFLYFGRKDFDYPMQFTELFDKTISKETLRRRKLYQTVLLSQLWTRWKEQYLLQLRTAHKFKVPNVRENLKSGDVVLVEGTTKSKLLWQLGKIQEVLQGRDNNVRACIVKTPQGVFRRPIQMLYPLELNYA</sequence>
<organism evidence="2 3">
    <name type="scientific">Trichonephila clavata</name>
    <name type="common">Joro spider</name>
    <name type="synonym">Nephila clavata</name>
    <dbReference type="NCBI Taxonomy" id="2740835"/>
    <lineage>
        <taxon>Eukaryota</taxon>
        <taxon>Metazoa</taxon>
        <taxon>Ecdysozoa</taxon>
        <taxon>Arthropoda</taxon>
        <taxon>Chelicerata</taxon>
        <taxon>Arachnida</taxon>
        <taxon>Araneae</taxon>
        <taxon>Araneomorphae</taxon>
        <taxon>Entelegynae</taxon>
        <taxon>Araneoidea</taxon>
        <taxon>Nephilidae</taxon>
        <taxon>Trichonephila</taxon>
    </lineage>
</organism>
<protein>
    <submittedName>
        <fullName evidence="2">Integrase catalytic domain-containing protein</fullName>
    </submittedName>
</protein>
<comment type="caution">
    <text evidence="2">The sequence shown here is derived from an EMBL/GenBank/DDBJ whole genome shotgun (WGS) entry which is preliminary data.</text>
</comment>
<evidence type="ECO:0000313" key="3">
    <source>
        <dbReference type="Proteomes" id="UP000887116"/>
    </source>
</evidence>
<reference evidence="2" key="1">
    <citation type="submission" date="2020-07" db="EMBL/GenBank/DDBJ databases">
        <title>Multicomponent nature underlies the extraordinary mechanical properties of spider dragline silk.</title>
        <authorList>
            <person name="Kono N."/>
            <person name="Nakamura H."/>
            <person name="Mori M."/>
            <person name="Yoshida Y."/>
            <person name="Ohtoshi R."/>
            <person name="Malay A.D."/>
            <person name="Moran D.A.P."/>
            <person name="Tomita M."/>
            <person name="Numata K."/>
            <person name="Arakawa K."/>
        </authorList>
    </citation>
    <scope>NUCLEOTIDE SEQUENCE</scope>
</reference>
<dbReference type="InterPro" id="IPR040676">
    <property type="entry name" value="DUF5641"/>
</dbReference>
<gene>
    <name evidence="2" type="primary">AVEN_84363_1</name>
    <name evidence="2" type="ORF">TNCT_226961</name>
</gene>
<dbReference type="Proteomes" id="UP000887116">
    <property type="component" value="Unassembled WGS sequence"/>
</dbReference>
<feature type="domain" description="DUF5641" evidence="1">
    <location>
        <begin position="111"/>
        <end position="198"/>
    </location>
</feature>
<name>A0A8X6JHI1_TRICU</name>
<dbReference type="AlphaFoldDB" id="A0A8X6JHI1"/>
<dbReference type="Gene3D" id="3.30.420.10">
    <property type="entry name" value="Ribonuclease H-like superfamily/Ribonuclease H"/>
    <property type="match status" value="1"/>
</dbReference>
<keyword evidence="3" id="KW-1185">Reference proteome</keyword>
<dbReference type="OrthoDB" id="6431939at2759"/>
<evidence type="ECO:0000259" key="1">
    <source>
        <dbReference type="Pfam" id="PF18701"/>
    </source>
</evidence>
<dbReference type="PANTHER" id="PTHR47331">
    <property type="entry name" value="PHD-TYPE DOMAIN-CONTAINING PROTEIN"/>
    <property type="match status" value="1"/>
</dbReference>
<dbReference type="PANTHER" id="PTHR47331:SF1">
    <property type="entry name" value="GAG-LIKE PROTEIN"/>
    <property type="match status" value="1"/>
</dbReference>
<accession>A0A8X6JHI1</accession>
<proteinExistence type="predicted"/>
<evidence type="ECO:0000313" key="2">
    <source>
        <dbReference type="EMBL" id="GFR25493.1"/>
    </source>
</evidence>
<dbReference type="GO" id="GO:0003676">
    <property type="term" value="F:nucleic acid binding"/>
    <property type="evidence" value="ECO:0007669"/>
    <property type="project" value="InterPro"/>
</dbReference>